<dbReference type="Proteomes" id="UP000625551">
    <property type="component" value="Unassembled WGS sequence"/>
</dbReference>
<reference evidence="1 2" key="1">
    <citation type="submission" date="2020-09" db="EMBL/GenBank/DDBJ databases">
        <title>Genome sequencing and assembly of Pontibacter sp.</title>
        <authorList>
            <person name="Chhetri G."/>
        </authorList>
    </citation>
    <scope>NUCLEOTIDE SEQUENCE [LARGE SCALE GENOMIC DNA]</scope>
    <source>
        <strain evidence="1 2">JH31</strain>
    </source>
</reference>
<proteinExistence type="predicted"/>
<accession>A0ABR7XLY0</accession>
<organism evidence="1 2">
    <name type="scientific">Pontibacter aquaedesilientis</name>
    <dbReference type="NCBI Taxonomy" id="2766980"/>
    <lineage>
        <taxon>Bacteria</taxon>
        <taxon>Pseudomonadati</taxon>
        <taxon>Bacteroidota</taxon>
        <taxon>Cytophagia</taxon>
        <taxon>Cytophagales</taxon>
        <taxon>Hymenobacteraceae</taxon>
        <taxon>Pontibacter</taxon>
    </lineage>
</organism>
<gene>
    <name evidence="1" type="ORF">H9Q13_14815</name>
</gene>
<keyword evidence="2" id="KW-1185">Reference proteome</keyword>
<dbReference type="RefSeq" id="WP_191184574.1">
    <property type="nucleotide sequence ID" value="NZ_JACXAJ010000008.1"/>
</dbReference>
<evidence type="ECO:0000313" key="1">
    <source>
        <dbReference type="EMBL" id="MBD1398441.1"/>
    </source>
</evidence>
<evidence type="ECO:0000313" key="2">
    <source>
        <dbReference type="Proteomes" id="UP000625551"/>
    </source>
</evidence>
<comment type="caution">
    <text evidence="1">The sequence shown here is derived from an EMBL/GenBank/DDBJ whole genome shotgun (WGS) entry which is preliminary data.</text>
</comment>
<protein>
    <submittedName>
        <fullName evidence="1">Uncharacterized protein</fullName>
    </submittedName>
</protein>
<dbReference type="EMBL" id="JACXAJ010000008">
    <property type="protein sequence ID" value="MBD1398441.1"/>
    <property type="molecule type" value="Genomic_DNA"/>
</dbReference>
<sequence>MKEMRHFFSTVDSCESAISKAETDHNKGEFKMYFSSGFDAYENKFPFTFYKRIEEQYGIEIIYTGDVGHPYFSCYNLKMDSLLIEKIGYKTIENLYKAMHREQYPD</sequence>
<name>A0ABR7XLY0_9BACT</name>